<dbReference type="Gene3D" id="3.60.21.10">
    <property type="match status" value="1"/>
</dbReference>
<dbReference type="EMBL" id="AP018174">
    <property type="protein sequence ID" value="BAY15934.1"/>
    <property type="molecule type" value="Genomic_DNA"/>
</dbReference>
<dbReference type="AlphaFoldDB" id="A0A1Z4GEJ8"/>
<dbReference type="PIRSF" id="PIRSF035427">
    <property type="entry name" value="All2852"/>
    <property type="match status" value="1"/>
</dbReference>
<dbReference type="InterPro" id="IPR004843">
    <property type="entry name" value="Calcineurin-like_PHP"/>
</dbReference>
<proteinExistence type="inferred from homology"/>
<dbReference type="PANTHER" id="PTHR42988:SF2">
    <property type="entry name" value="CYCLIC NUCLEOTIDE PHOSPHODIESTERASE CBUA0032-RELATED"/>
    <property type="match status" value="1"/>
</dbReference>
<organism evidence="6 7">
    <name type="scientific">Anabaenopsis circularis NIES-21</name>
    <dbReference type="NCBI Taxonomy" id="1085406"/>
    <lineage>
        <taxon>Bacteria</taxon>
        <taxon>Bacillati</taxon>
        <taxon>Cyanobacteriota</taxon>
        <taxon>Cyanophyceae</taxon>
        <taxon>Nostocales</taxon>
        <taxon>Nodulariaceae</taxon>
        <taxon>Anabaenopsis</taxon>
    </lineage>
</organism>
<dbReference type="Pfam" id="PF00149">
    <property type="entry name" value="Metallophos"/>
    <property type="match status" value="1"/>
</dbReference>
<evidence type="ECO:0000313" key="6">
    <source>
        <dbReference type="EMBL" id="BAY15934.1"/>
    </source>
</evidence>
<dbReference type="SUPFAM" id="SSF56300">
    <property type="entry name" value="Metallo-dependent phosphatases"/>
    <property type="match status" value="1"/>
</dbReference>
<name>A0A1Z4GEJ8_9CYAN</name>
<evidence type="ECO:0000256" key="4">
    <source>
        <dbReference type="ARBA" id="ARBA00025742"/>
    </source>
</evidence>
<reference evidence="6 7" key="1">
    <citation type="submission" date="2017-06" db="EMBL/GenBank/DDBJ databases">
        <title>Genome sequencing of cyanobaciteial culture collection at National Institute for Environmental Studies (NIES).</title>
        <authorList>
            <person name="Hirose Y."/>
            <person name="Shimura Y."/>
            <person name="Fujisawa T."/>
            <person name="Nakamura Y."/>
            <person name="Kawachi M."/>
        </authorList>
    </citation>
    <scope>NUCLEOTIDE SEQUENCE [LARGE SCALE GENOMIC DNA]</scope>
    <source>
        <strain evidence="6 7">NIES-21</strain>
    </source>
</reference>
<dbReference type="Proteomes" id="UP000218287">
    <property type="component" value="Chromosome"/>
</dbReference>
<dbReference type="OrthoDB" id="2036332at2"/>
<keyword evidence="3" id="KW-0408">Iron</keyword>
<accession>A0A1Z4GEJ8</accession>
<dbReference type="PANTHER" id="PTHR42988">
    <property type="entry name" value="PHOSPHOHYDROLASE"/>
    <property type="match status" value="1"/>
</dbReference>
<keyword evidence="2" id="KW-0378">Hydrolase</keyword>
<sequence>MALNFRFAVVSDLHIALPHTIWDHPSRFHLVEVSIPAFESVIEHLTQLDLDFLLLPGDLTQHGEPENHLWLQKRLSELPFPVYVVPGNHDVPVLMADQQSIGFADFPHYYGKFGYDNPEQIYYTHQVLPGVRLIGLNSNFFNEEGQQLGRLDNQQLIWLENVLATATEELVLVMVHHNVVEHIPQQSRHPMGNRYMLQNAPQLLELLRQYQVKLVFTGHLHVQDIACSDGVYDITTGSLVSYPHPYRVFEFRQDNYGREWLQILSHRVESVPDFPDLQHLSKQWMGDRSLPFLMKFLTHPPLNLPPEQAQEIAPSLRYFWANIADGDALFDYPQFPQKVRHYIQAYSAIARCGTPHLIDNNSTLLLEKMRD</sequence>
<feature type="domain" description="Calcineurin-like phosphoesterase" evidence="5">
    <location>
        <begin position="5"/>
        <end position="222"/>
    </location>
</feature>
<comment type="similarity">
    <text evidence="4">Belongs to the cyclic nucleotide phosphodiesterase class-III family.</text>
</comment>
<dbReference type="InterPro" id="IPR011239">
    <property type="entry name" value="Pesterase_cyn"/>
</dbReference>
<evidence type="ECO:0000313" key="7">
    <source>
        <dbReference type="Proteomes" id="UP000218287"/>
    </source>
</evidence>
<gene>
    <name evidence="6" type="ORF">NIES21_17550</name>
</gene>
<evidence type="ECO:0000256" key="1">
    <source>
        <dbReference type="ARBA" id="ARBA00022723"/>
    </source>
</evidence>
<evidence type="ECO:0000256" key="3">
    <source>
        <dbReference type="ARBA" id="ARBA00023004"/>
    </source>
</evidence>
<evidence type="ECO:0000256" key="2">
    <source>
        <dbReference type="ARBA" id="ARBA00022801"/>
    </source>
</evidence>
<protein>
    <recommendedName>
        <fullName evidence="5">Calcineurin-like phosphoesterase domain-containing protein</fullName>
    </recommendedName>
</protein>
<dbReference type="GO" id="GO:0016787">
    <property type="term" value="F:hydrolase activity"/>
    <property type="evidence" value="ECO:0007669"/>
    <property type="project" value="UniProtKB-KW"/>
</dbReference>
<dbReference type="GO" id="GO:0046872">
    <property type="term" value="F:metal ion binding"/>
    <property type="evidence" value="ECO:0007669"/>
    <property type="project" value="UniProtKB-KW"/>
</dbReference>
<dbReference type="InterPro" id="IPR029052">
    <property type="entry name" value="Metallo-depent_PP-like"/>
</dbReference>
<dbReference type="InterPro" id="IPR050884">
    <property type="entry name" value="CNP_phosphodiesterase-III"/>
</dbReference>
<evidence type="ECO:0000259" key="5">
    <source>
        <dbReference type="Pfam" id="PF00149"/>
    </source>
</evidence>
<keyword evidence="1" id="KW-0479">Metal-binding</keyword>
<keyword evidence="7" id="KW-1185">Reference proteome</keyword>